<dbReference type="SMART" id="SM01126">
    <property type="entry name" value="DDE_Tnp_IS1595"/>
    <property type="match status" value="1"/>
</dbReference>
<dbReference type="PANTHER" id="PTHR47163">
    <property type="entry name" value="DDE_TNP_IS1595 DOMAIN-CONTAINING PROTEIN"/>
    <property type="match status" value="1"/>
</dbReference>
<evidence type="ECO:0000259" key="1">
    <source>
        <dbReference type="SMART" id="SM01126"/>
    </source>
</evidence>
<reference evidence="2" key="1">
    <citation type="submission" date="2021-12" db="EMBL/GenBank/DDBJ databases">
        <authorList>
            <person name="Martin H S."/>
        </authorList>
    </citation>
    <scope>NUCLEOTIDE SEQUENCE</scope>
</reference>
<dbReference type="PANTHER" id="PTHR47163:SF2">
    <property type="entry name" value="SI:DKEY-17M8.2"/>
    <property type="match status" value="1"/>
</dbReference>
<dbReference type="OrthoDB" id="10052789at2759"/>
<proteinExistence type="predicted"/>
<dbReference type="InterPro" id="IPR053164">
    <property type="entry name" value="IS1016-like_transposase"/>
</dbReference>
<feature type="non-terminal residue" evidence="2">
    <location>
        <position position="319"/>
    </location>
</feature>
<name>A0A8J9V839_9NEOP</name>
<dbReference type="EMBL" id="OV170232">
    <property type="protein sequence ID" value="CAH0717733.1"/>
    <property type="molecule type" value="Genomic_DNA"/>
</dbReference>
<dbReference type="Pfam" id="PF12762">
    <property type="entry name" value="DDE_Tnp_IS1595"/>
    <property type="match status" value="1"/>
</dbReference>
<feature type="domain" description="ISXO2-like transposase" evidence="1">
    <location>
        <begin position="142"/>
        <end position="272"/>
    </location>
</feature>
<dbReference type="Proteomes" id="UP000838878">
    <property type="component" value="Chromosome 12"/>
</dbReference>
<evidence type="ECO:0000313" key="2">
    <source>
        <dbReference type="EMBL" id="CAH0717733.1"/>
    </source>
</evidence>
<organism evidence="2 3">
    <name type="scientific">Brenthis ino</name>
    <name type="common">lesser marbled fritillary</name>
    <dbReference type="NCBI Taxonomy" id="405034"/>
    <lineage>
        <taxon>Eukaryota</taxon>
        <taxon>Metazoa</taxon>
        <taxon>Ecdysozoa</taxon>
        <taxon>Arthropoda</taxon>
        <taxon>Hexapoda</taxon>
        <taxon>Insecta</taxon>
        <taxon>Pterygota</taxon>
        <taxon>Neoptera</taxon>
        <taxon>Endopterygota</taxon>
        <taxon>Lepidoptera</taxon>
        <taxon>Glossata</taxon>
        <taxon>Ditrysia</taxon>
        <taxon>Papilionoidea</taxon>
        <taxon>Nymphalidae</taxon>
        <taxon>Heliconiinae</taxon>
        <taxon>Argynnini</taxon>
        <taxon>Brenthis</taxon>
    </lineage>
</organism>
<dbReference type="InterPro" id="IPR024445">
    <property type="entry name" value="Tnp_ISXO2-like"/>
</dbReference>
<dbReference type="AlphaFoldDB" id="A0A8J9V839"/>
<keyword evidence="3" id="KW-1185">Reference proteome</keyword>
<gene>
    <name evidence="2" type="ORF">BINO364_LOCUS4309</name>
</gene>
<accession>A0A8J9V839</accession>
<evidence type="ECO:0000313" key="3">
    <source>
        <dbReference type="Proteomes" id="UP000838878"/>
    </source>
</evidence>
<protein>
    <recommendedName>
        <fullName evidence="1">ISXO2-like transposase domain-containing protein</fullName>
    </recommendedName>
</protein>
<sequence length="319" mass="36771">MNIFKLATTHLKDRETCLNWLRSEGLLIGEIDCPVCKNRRKIVKKMKLEWNHGLGRFKCRDRHDQKTISATRGTWFENVKISPEKVVLLTYAFAHKFNQEQAIKETSIGDRITSSATVVNWYSYCREICMISLDEQLETEGQIGGLGKIVEIDVSLVGKRKFNRGRSREGNWILGMIEKDGSGYRLEICLDNECPRDTLFSLIQKHIAPGTEIWTDCWKAYEGLADIPGKNYTHKTVNHRSLGVGRFVDPTSGVNIQAIKGSWKHLKYGVINAGYKKEDLADHLCTYMWHRIVRKRGEDPFDCMWQAIKNIYPIKECNL</sequence>